<organism evidence="2 3">
    <name type="scientific">Geotrichum candidum</name>
    <name type="common">Oospora lactis</name>
    <name type="synonym">Dipodascus geotrichum</name>
    <dbReference type="NCBI Taxonomy" id="1173061"/>
    <lineage>
        <taxon>Eukaryota</taxon>
        <taxon>Fungi</taxon>
        <taxon>Dikarya</taxon>
        <taxon>Ascomycota</taxon>
        <taxon>Saccharomycotina</taxon>
        <taxon>Dipodascomycetes</taxon>
        <taxon>Dipodascales</taxon>
        <taxon>Dipodascaceae</taxon>
        <taxon>Geotrichum</taxon>
    </lineage>
</organism>
<dbReference type="PANTHER" id="PTHR42064">
    <property type="entry name" value="YALI0F28677P"/>
    <property type="match status" value="1"/>
</dbReference>
<dbReference type="AlphaFoldDB" id="A0A9P5G4X9"/>
<comment type="caution">
    <text evidence="2">The sequence shown here is derived from an EMBL/GenBank/DDBJ whole genome shotgun (WGS) entry which is preliminary data.</text>
</comment>
<dbReference type="Proteomes" id="UP000750522">
    <property type="component" value="Unassembled WGS sequence"/>
</dbReference>
<dbReference type="PANTHER" id="PTHR42064:SF1">
    <property type="entry name" value="YALI0F28677P"/>
    <property type="match status" value="1"/>
</dbReference>
<evidence type="ECO:0000313" key="3">
    <source>
        <dbReference type="Proteomes" id="UP000750522"/>
    </source>
</evidence>
<evidence type="ECO:0000313" key="2">
    <source>
        <dbReference type="EMBL" id="KAF5099007.1"/>
    </source>
</evidence>
<feature type="region of interest" description="Disordered" evidence="1">
    <location>
        <begin position="186"/>
        <end position="216"/>
    </location>
</feature>
<feature type="compositionally biased region" description="Basic residues" evidence="1">
    <location>
        <begin position="199"/>
        <end position="208"/>
    </location>
</feature>
<evidence type="ECO:0000256" key="1">
    <source>
        <dbReference type="SAM" id="MobiDB-lite"/>
    </source>
</evidence>
<dbReference type="EMBL" id="QQZK01000065">
    <property type="protein sequence ID" value="KAF5099007.1"/>
    <property type="molecule type" value="Genomic_DNA"/>
</dbReference>
<proteinExistence type="predicted"/>
<reference evidence="2" key="1">
    <citation type="journal article" date="2020" name="Front. Microbiol.">
        <title>Phenotypic and Genetic Characterization of the Cheese Ripening Yeast Geotrichum candidum.</title>
        <authorList>
            <person name="Perkins V."/>
            <person name="Vignola S."/>
            <person name="Lessard M.H."/>
            <person name="Plante P.L."/>
            <person name="Corbeil J."/>
            <person name="Dugat-Bony E."/>
            <person name="Frenette M."/>
            <person name="Labrie S."/>
        </authorList>
    </citation>
    <scope>NUCLEOTIDE SEQUENCE</scope>
    <source>
        <strain evidence="2">LMA-70</strain>
    </source>
</reference>
<name>A0A9P5G4X9_GEOCN</name>
<protein>
    <submittedName>
        <fullName evidence="2">Uncharacterized protein</fullName>
    </submittedName>
</protein>
<reference evidence="2" key="2">
    <citation type="submission" date="2020-01" db="EMBL/GenBank/DDBJ databases">
        <authorList>
            <person name="Perkins V."/>
            <person name="Lessard M.-H."/>
            <person name="Dugat-Bony E."/>
            <person name="Frenette M."/>
            <person name="Labrie S."/>
        </authorList>
    </citation>
    <scope>NUCLEOTIDE SEQUENCE</scope>
    <source>
        <strain evidence="2">LMA-70</strain>
    </source>
</reference>
<accession>A0A9P5G4X9</accession>
<gene>
    <name evidence="2" type="ORF">DV451_003141</name>
</gene>
<sequence>MFAPVEYAGNNKLSDKEAEATKNWLDGQKIQIFCASEERIHRFSCEVDDLVKRVIGDASNTRRNRSQSLLTASPLFKSDLCKLIDEIDSMDRSSVVSANFMSKSQLYNLGNNDSATFDNENDLSNRRKSIDNISIDAFNSSRSKQNSQDLGRSYSGRGHRSRKSSPNLIDMFSSLDMAGKRMSSTDLNIDLERSATQKRSSRSYRAHSNRPSLENQVTTPRINGVDKSVSRKESLSAMTSLGEAIATVEAKRISSSAFTLQSPMLGSGGFSSVGAGANRVSVGPNTDAIAEELQRIFKTTEMESNTLFRDLQFIAAFVPSKVLDLTDMGKAFWDVSLAALSLKEENLLVITQTASELFKRHTGMISVDLSDDFLKKFSLKECAWLWSIASKEGDIEGQRELAMIHFSHPQIAPICVAPFSKLADVFSNTMLDDFRILEDPDKLDPIRMSIIKHWMSIAASRGDSIAKEYLSQQDFI</sequence>
<feature type="region of interest" description="Disordered" evidence="1">
    <location>
        <begin position="138"/>
        <end position="167"/>
    </location>
</feature>
<feature type="compositionally biased region" description="Polar residues" evidence="1">
    <location>
        <begin position="138"/>
        <end position="150"/>
    </location>
</feature>